<dbReference type="AlphaFoldDB" id="A0ABD1HWR3"/>
<gene>
    <name evidence="1" type="ORF">AAHA92_10028</name>
</gene>
<evidence type="ECO:0008006" key="3">
    <source>
        <dbReference type="Google" id="ProtNLM"/>
    </source>
</evidence>
<proteinExistence type="predicted"/>
<dbReference type="EMBL" id="JBEAFC010000004">
    <property type="protein sequence ID" value="KAL1559719.1"/>
    <property type="molecule type" value="Genomic_DNA"/>
</dbReference>
<sequence length="324" mass="37214">MEGGLRFTVFQYSFDNTVHYHSFDELSLKDYTDRDLETSGFKENLEENIPSFPRFFRVGDALFMVGGLFDDHQNPTNCLWIFICGGTGESDDWAEFYDPVTGEFAGKELPVTFGCPFPSSCFQWTDQVVMVYYQYWVYNKEEFDDPSFPPLIGEDKEHHTPTLLSYNMVENNWDIFAENLPEPLYCMDKRKLIYVGGNILFIIDFARLWFVYDLSSKEKAEEVSVEGGGEDVPVLGAFYAGNKDIKGTSWVFYIFTPNNYYGLGYAKVEVNQGKGGDYIATLQMKGVLRVGPFSEVYIIAEEDEKGKEKIDDKQVNESPLHYVE</sequence>
<dbReference type="Proteomes" id="UP001567538">
    <property type="component" value="Unassembled WGS sequence"/>
</dbReference>
<comment type="caution">
    <text evidence="1">The sequence shown here is derived from an EMBL/GenBank/DDBJ whole genome shotgun (WGS) entry which is preliminary data.</text>
</comment>
<keyword evidence="2" id="KW-1185">Reference proteome</keyword>
<reference evidence="1 2" key="1">
    <citation type="submission" date="2024-06" db="EMBL/GenBank/DDBJ databases">
        <title>A chromosome level genome sequence of Diviner's sage (Salvia divinorum).</title>
        <authorList>
            <person name="Ford S.A."/>
            <person name="Ro D.-K."/>
            <person name="Ness R.W."/>
            <person name="Phillips M.A."/>
        </authorList>
    </citation>
    <scope>NUCLEOTIDE SEQUENCE [LARGE SCALE GENOMIC DNA]</scope>
    <source>
        <strain evidence="1">SAF-2024a</strain>
        <tissue evidence="1">Leaf</tissue>
    </source>
</reference>
<accession>A0ABD1HWR3</accession>
<protein>
    <recommendedName>
        <fullName evidence="3">F-box protein</fullName>
    </recommendedName>
</protein>
<evidence type="ECO:0000313" key="1">
    <source>
        <dbReference type="EMBL" id="KAL1559719.1"/>
    </source>
</evidence>
<evidence type="ECO:0000313" key="2">
    <source>
        <dbReference type="Proteomes" id="UP001567538"/>
    </source>
</evidence>
<name>A0ABD1HWR3_SALDI</name>
<organism evidence="1 2">
    <name type="scientific">Salvia divinorum</name>
    <name type="common">Maria pastora</name>
    <name type="synonym">Diviner's sage</name>
    <dbReference type="NCBI Taxonomy" id="28513"/>
    <lineage>
        <taxon>Eukaryota</taxon>
        <taxon>Viridiplantae</taxon>
        <taxon>Streptophyta</taxon>
        <taxon>Embryophyta</taxon>
        <taxon>Tracheophyta</taxon>
        <taxon>Spermatophyta</taxon>
        <taxon>Magnoliopsida</taxon>
        <taxon>eudicotyledons</taxon>
        <taxon>Gunneridae</taxon>
        <taxon>Pentapetalae</taxon>
        <taxon>asterids</taxon>
        <taxon>lamiids</taxon>
        <taxon>Lamiales</taxon>
        <taxon>Lamiaceae</taxon>
        <taxon>Nepetoideae</taxon>
        <taxon>Mentheae</taxon>
        <taxon>Salviinae</taxon>
        <taxon>Salvia</taxon>
        <taxon>Salvia subgen. Calosphace</taxon>
    </lineage>
</organism>